<protein>
    <submittedName>
        <fullName evidence="4">Glycosyl transferase</fullName>
    </submittedName>
</protein>
<organism evidence="4">
    <name type="scientific">uncultured Sporomusa sp</name>
    <dbReference type="NCBI Taxonomy" id="307249"/>
    <lineage>
        <taxon>Bacteria</taxon>
        <taxon>Bacillati</taxon>
        <taxon>Bacillota</taxon>
        <taxon>Negativicutes</taxon>
        <taxon>Selenomonadales</taxon>
        <taxon>Sporomusaceae</taxon>
        <taxon>Sporomusa</taxon>
        <taxon>environmental samples</taxon>
    </lineage>
</organism>
<dbReference type="PANTHER" id="PTHR22916:SF51">
    <property type="entry name" value="GLYCOSYLTRANSFERASE EPSH-RELATED"/>
    <property type="match status" value="1"/>
</dbReference>
<dbReference type="InterPro" id="IPR029044">
    <property type="entry name" value="Nucleotide-diphossugar_trans"/>
</dbReference>
<accession>A0A212M1Y3</accession>
<dbReference type="PANTHER" id="PTHR22916">
    <property type="entry name" value="GLYCOSYLTRANSFERASE"/>
    <property type="match status" value="1"/>
</dbReference>
<proteinExistence type="predicted"/>
<evidence type="ECO:0000256" key="2">
    <source>
        <dbReference type="ARBA" id="ARBA00022679"/>
    </source>
</evidence>
<evidence type="ECO:0000256" key="1">
    <source>
        <dbReference type="ARBA" id="ARBA00022676"/>
    </source>
</evidence>
<reference evidence="4" key="1">
    <citation type="submission" date="2016-08" db="EMBL/GenBank/DDBJ databases">
        <authorList>
            <person name="Seilhamer J.J."/>
        </authorList>
    </citation>
    <scope>NUCLEOTIDE SEQUENCE</scope>
    <source>
        <strain evidence="4">86</strain>
    </source>
</reference>
<dbReference type="Pfam" id="PF00535">
    <property type="entry name" value="Glycos_transf_2"/>
    <property type="match status" value="1"/>
</dbReference>
<keyword evidence="1" id="KW-0328">Glycosyltransferase</keyword>
<dbReference type="EMBL" id="FMJE01000007">
    <property type="protein sequence ID" value="SCM83669.1"/>
    <property type="molecule type" value="Genomic_DNA"/>
</dbReference>
<keyword evidence="2 4" id="KW-0808">Transferase</keyword>
<dbReference type="GO" id="GO:0016757">
    <property type="term" value="F:glycosyltransferase activity"/>
    <property type="evidence" value="ECO:0007669"/>
    <property type="project" value="UniProtKB-KW"/>
</dbReference>
<gene>
    <name evidence="4" type="ORF">KL86SPO_70527</name>
</gene>
<evidence type="ECO:0000313" key="4">
    <source>
        <dbReference type="EMBL" id="SCM83669.1"/>
    </source>
</evidence>
<feature type="domain" description="Glycosyltransferase 2-like" evidence="3">
    <location>
        <begin position="4"/>
        <end position="137"/>
    </location>
</feature>
<evidence type="ECO:0000259" key="3">
    <source>
        <dbReference type="Pfam" id="PF00535"/>
    </source>
</evidence>
<dbReference type="RefSeq" id="WP_288186038.1">
    <property type="nucleotide sequence ID" value="NZ_LT608335.1"/>
</dbReference>
<dbReference type="AlphaFoldDB" id="A0A212M1Y3"/>
<dbReference type="Gene3D" id="3.90.550.10">
    <property type="entry name" value="Spore Coat Polysaccharide Biosynthesis Protein SpsA, Chain A"/>
    <property type="match status" value="1"/>
</dbReference>
<name>A0A212M1Y3_9FIRM</name>
<sequence>MSVSIVVPIYNTEAYLKRCIGSIINQSYLDIEVLLVDDGSTDSSGIICDDYAAVDGRVRVIHKANGGEASARNAGLIQATGQYIMFCDSDDALPLYAIERFMKAMDESAADMAVGAYIEKTNDPSSRDFATRYCLAHYETYTNTQAIISILSGKEGPGQISHALSAVNGSLFKRSIIFDNHILFDEKFVIGNDTLFVADYLRFANKIHNVFSIQYIYYQYGAERVQGMSWVYPDSLKLYVTMFEKFWSVITTGQDISESIRKDLLFKLFDNIIAEMVKAVAYEEYFAEGFLPELTKLVNTPLVYEASQVYSPTRLSDSRIIPVLFRLKQLRLLLLILRKRAKKYIKKCGKSSHVRLMVHEQ</sequence>
<dbReference type="SUPFAM" id="SSF53448">
    <property type="entry name" value="Nucleotide-diphospho-sugar transferases"/>
    <property type="match status" value="1"/>
</dbReference>
<dbReference type="CDD" id="cd00761">
    <property type="entry name" value="Glyco_tranf_GTA_type"/>
    <property type="match status" value="1"/>
</dbReference>
<dbReference type="InterPro" id="IPR001173">
    <property type="entry name" value="Glyco_trans_2-like"/>
</dbReference>